<gene>
    <name evidence="1" type="ORF">A2619_03495</name>
</gene>
<organism evidence="1 2">
    <name type="scientific">candidate division WWE3 bacterium RIFOXYD1_FULL_39_9</name>
    <dbReference type="NCBI Taxonomy" id="1802649"/>
    <lineage>
        <taxon>Bacteria</taxon>
        <taxon>Katanobacteria</taxon>
    </lineage>
</organism>
<sequence>MQRRRKESFIPFSFFFVGISKGELLWQIINADANVIYGLAEVNLVLKERSKLLFFGVLPALNKPKLITLKAKQISMEVH</sequence>
<reference evidence="1 2" key="1">
    <citation type="journal article" date="2016" name="Nat. Commun.">
        <title>Thousands of microbial genomes shed light on interconnected biogeochemical processes in an aquifer system.</title>
        <authorList>
            <person name="Anantharaman K."/>
            <person name="Brown C.T."/>
            <person name="Hug L.A."/>
            <person name="Sharon I."/>
            <person name="Castelle C.J."/>
            <person name="Probst A.J."/>
            <person name="Thomas B.C."/>
            <person name="Singh A."/>
            <person name="Wilkins M.J."/>
            <person name="Karaoz U."/>
            <person name="Brodie E.L."/>
            <person name="Williams K.H."/>
            <person name="Hubbard S.S."/>
            <person name="Banfield J.F."/>
        </authorList>
    </citation>
    <scope>NUCLEOTIDE SEQUENCE [LARGE SCALE GENOMIC DNA]</scope>
</reference>
<evidence type="ECO:0000313" key="2">
    <source>
        <dbReference type="Proteomes" id="UP000176815"/>
    </source>
</evidence>
<protein>
    <submittedName>
        <fullName evidence="1">Uncharacterized protein</fullName>
    </submittedName>
</protein>
<dbReference type="EMBL" id="MEWG01000029">
    <property type="protein sequence ID" value="OGC76987.1"/>
    <property type="molecule type" value="Genomic_DNA"/>
</dbReference>
<evidence type="ECO:0000313" key="1">
    <source>
        <dbReference type="EMBL" id="OGC76987.1"/>
    </source>
</evidence>
<proteinExistence type="predicted"/>
<name>A0A1F4X5P0_UNCKA</name>
<comment type="caution">
    <text evidence="1">The sequence shown here is derived from an EMBL/GenBank/DDBJ whole genome shotgun (WGS) entry which is preliminary data.</text>
</comment>
<dbReference type="Proteomes" id="UP000176815">
    <property type="component" value="Unassembled WGS sequence"/>
</dbReference>
<dbReference type="AlphaFoldDB" id="A0A1F4X5P0"/>
<accession>A0A1F4X5P0</accession>